<sequence length="580" mass="62244">MSKQISVETPSLLYHSSEPHLYPTNDPSISLLVIRFNTPVRIDSVRITPEGVRSISGPGVTYPPSFTGQILLNISPSNPVNAMASTEIVVEGCEHASDYEIMMPVGVTTRMMMLRSPAERLTISVYGFTDKSTNGTTVTDTADSSDVNPTSNEDWSWLWAWAGKDYNALLHLLNGSTPRRISQRAQDSLDLLLDTSNDPQTIYSSIISHPTALPFLISLPSQSAQPVLRHLLDQPEYALSPALRDHIPLDHPLRPLIQPSSSAQHTAAWRHLHLGRAALIALDGCNEEELLRVERREERSNLVRLVAVAKRSAEKMDKESTRCLSMVLSLLDPPPTSSLALNYLAKVLPPLTVMANVRGESRRLSLPLSHAQQVVTSLLSVSTEIIDGKSALSTAMSLAQPYLPQLQASDPLRLSFSPTLPTISKNSTHSADTADDRRLSRLAHAVDTASQSSDAPQSSLQHVISPAELLSLVAPSLVKSLSTASIPPFEITPSTSYASPAESQGASARAWAGKVYSSHEFRTRDQGPSVGLGIAGLGSGHSIAVAANLGVVMGGVSASGGGGGSRPASRHVDEYGTRRA</sequence>
<organism evidence="2 3">
    <name type="scientific">Kwoniella newhampshirensis</name>
    <dbReference type="NCBI Taxonomy" id="1651941"/>
    <lineage>
        <taxon>Eukaryota</taxon>
        <taxon>Fungi</taxon>
        <taxon>Dikarya</taxon>
        <taxon>Basidiomycota</taxon>
        <taxon>Agaricomycotina</taxon>
        <taxon>Tremellomycetes</taxon>
        <taxon>Tremellales</taxon>
        <taxon>Cryptococcaceae</taxon>
        <taxon>Kwoniella</taxon>
    </lineage>
</organism>
<keyword evidence="3" id="KW-1185">Reference proteome</keyword>
<evidence type="ECO:0000313" key="3">
    <source>
        <dbReference type="Proteomes" id="UP001388673"/>
    </source>
</evidence>
<protein>
    <submittedName>
        <fullName evidence="2">Uncharacterized protein</fullName>
    </submittedName>
</protein>
<gene>
    <name evidence="2" type="ORF">IAR55_001988</name>
</gene>
<comment type="caution">
    <text evidence="2">The sequence shown here is derived from an EMBL/GenBank/DDBJ whole genome shotgun (WGS) entry which is preliminary data.</text>
</comment>
<name>A0AAW0Z3N6_9TREE</name>
<evidence type="ECO:0000256" key="1">
    <source>
        <dbReference type="SAM" id="MobiDB-lite"/>
    </source>
</evidence>
<dbReference type="GeneID" id="92179247"/>
<proteinExistence type="predicted"/>
<dbReference type="Proteomes" id="UP001388673">
    <property type="component" value="Unassembled WGS sequence"/>
</dbReference>
<dbReference type="EMBL" id="JBCAWK010000003">
    <property type="protein sequence ID" value="KAK8864732.1"/>
    <property type="molecule type" value="Genomic_DNA"/>
</dbReference>
<dbReference type="KEGG" id="kne:92179247"/>
<evidence type="ECO:0000313" key="2">
    <source>
        <dbReference type="EMBL" id="KAK8864732.1"/>
    </source>
</evidence>
<reference evidence="2 3" key="1">
    <citation type="journal article" date="2024" name="bioRxiv">
        <title>Comparative genomics of Cryptococcus and Kwoniella reveals pathogenesis evolution and contrasting karyotype dynamics via intercentromeric recombination or chromosome fusion.</title>
        <authorList>
            <person name="Coelho M.A."/>
            <person name="David-Palma M."/>
            <person name="Shea T."/>
            <person name="Bowers K."/>
            <person name="McGinley-Smith S."/>
            <person name="Mohammad A.W."/>
            <person name="Gnirke A."/>
            <person name="Yurkov A.M."/>
            <person name="Nowrousian M."/>
            <person name="Sun S."/>
            <person name="Cuomo C.A."/>
            <person name="Heitman J."/>
        </authorList>
    </citation>
    <scope>NUCLEOTIDE SEQUENCE [LARGE SCALE GENOMIC DNA]</scope>
    <source>
        <strain evidence="2 3">CBS 13917</strain>
    </source>
</reference>
<dbReference type="RefSeq" id="XP_066805028.1">
    <property type="nucleotide sequence ID" value="XM_066945105.1"/>
</dbReference>
<feature type="region of interest" description="Disordered" evidence="1">
    <location>
        <begin position="558"/>
        <end position="580"/>
    </location>
</feature>
<accession>A0AAW0Z3N6</accession>
<feature type="compositionally biased region" description="Basic and acidic residues" evidence="1">
    <location>
        <begin position="570"/>
        <end position="580"/>
    </location>
</feature>
<dbReference type="AlphaFoldDB" id="A0AAW0Z3N6"/>